<dbReference type="InterPro" id="IPR013784">
    <property type="entry name" value="Carb-bd-like_fold"/>
</dbReference>
<dbReference type="InterPro" id="IPR029413">
    <property type="entry name" value="RG-lyase_II"/>
</dbReference>
<dbReference type="SUPFAM" id="SSF49785">
    <property type="entry name" value="Galactose-binding domain-like"/>
    <property type="match status" value="1"/>
</dbReference>
<gene>
    <name evidence="3" type="ORF">SASPL_137245</name>
</gene>
<dbReference type="PANTHER" id="PTHR32018:SF24">
    <property type="entry name" value="RHAMNOGALACTURONAN ENDOLYASE"/>
    <property type="match status" value="1"/>
</dbReference>
<feature type="domain" description="Rhamnogalacturonan lyase" evidence="2">
    <location>
        <begin position="356"/>
        <end position="535"/>
    </location>
</feature>
<keyword evidence="1" id="KW-0732">Signal</keyword>
<evidence type="ECO:0000313" key="4">
    <source>
        <dbReference type="Proteomes" id="UP000298416"/>
    </source>
</evidence>
<dbReference type="Proteomes" id="UP000298416">
    <property type="component" value="Unassembled WGS sequence"/>
</dbReference>
<dbReference type="InterPro" id="IPR010325">
    <property type="entry name" value="Rhamnogal_lyase"/>
</dbReference>
<dbReference type="CDD" id="cd10316">
    <property type="entry name" value="RGL4_M"/>
    <property type="match status" value="1"/>
</dbReference>
<accession>A0A8X8WTC3</accession>
<dbReference type="Gene3D" id="2.60.40.1120">
    <property type="entry name" value="Carboxypeptidase-like, regulatory domain"/>
    <property type="match status" value="1"/>
</dbReference>
<dbReference type="CDD" id="cd10317">
    <property type="entry name" value="RGL4_C"/>
    <property type="match status" value="1"/>
</dbReference>
<dbReference type="Pfam" id="PF14683">
    <property type="entry name" value="CBM-like"/>
    <property type="match status" value="1"/>
</dbReference>
<keyword evidence="4" id="KW-1185">Reference proteome</keyword>
<dbReference type="InterPro" id="IPR051850">
    <property type="entry name" value="Polysacch_Lyase_4"/>
</dbReference>
<proteinExistence type="predicted"/>
<dbReference type="InterPro" id="IPR008979">
    <property type="entry name" value="Galactose-bd-like_sf"/>
</dbReference>
<comment type="caution">
    <text evidence="3">The sequence shown here is derived from an EMBL/GenBank/DDBJ whole genome shotgun (WGS) entry which is preliminary data.</text>
</comment>
<dbReference type="InterPro" id="IPR014718">
    <property type="entry name" value="GH-type_carb-bd"/>
</dbReference>
<reference evidence="3" key="2">
    <citation type="submission" date="2020-08" db="EMBL/GenBank/DDBJ databases">
        <title>Plant Genome Project.</title>
        <authorList>
            <person name="Zhang R.-G."/>
        </authorList>
    </citation>
    <scope>NUCLEOTIDE SEQUENCE</scope>
    <source>
        <strain evidence="3">Huo1</strain>
        <tissue evidence="3">Leaf</tissue>
    </source>
</reference>
<dbReference type="SUPFAM" id="SSF49452">
    <property type="entry name" value="Starch-binding domain-like"/>
    <property type="match status" value="1"/>
</dbReference>
<dbReference type="Gene3D" id="2.70.98.10">
    <property type="match status" value="1"/>
</dbReference>
<dbReference type="InterPro" id="IPR029411">
    <property type="entry name" value="RG-lyase_III"/>
</dbReference>
<evidence type="ECO:0000259" key="2">
    <source>
        <dbReference type="Pfam" id="PF14683"/>
    </source>
</evidence>
<dbReference type="AlphaFoldDB" id="A0A8X8WTC3"/>
<dbReference type="FunFam" id="2.60.40.1120:FF:000033">
    <property type="entry name" value="Rhamnogalacturonate lyase B"/>
    <property type="match status" value="1"/>
</dbReference>
<reference evidence="3" key="1">
    <citation type="submission" date="2018-01" db="EMBL/GenBank/DDBJ databases">
        <authorList>
            <person name="Mao J.F."/>
        </authorList>
    </citation>
    <scope>NUCLEOTIDE SEQUENCE</scope>
    <source>
        <strain evidence="3">Huo1</strain>
        <tissue evidence="3">Leaf</tissue>
    </source>
</reference>
<protein>
    <recommendedName>
        <fullName evidence="2">Rhamnogalacturonan lyase domain-containing protein</fullName>
    </recommendedName>
</protein>
<dbReference type="EMBL" id="PNBA02000014">
    <property type="protein sequence ID" value="KAG6400414.1"/>
    <property type="molecule type" value="Genomic_DNA"/>
</dbReference>
<sequence>MFGCSANGTDFQVVVQNEEQVELSFTRKWDASMLGQHVPLSIDKRFIMLRGSSGFYSYAIYQRDETMPAFYLNEARIALMLNIEKFVYMAMSDDRQRRLPRPEDHVPPRGRELAFPEAVLLVDPIEPEFKGEVDDKYQYSCENKDNKVHGLICTDPTIGLWQISPSNEFRTGGPIKQDLTSHVNPTTLAMFVSTHYGGEDLVVKFGEGEEWKKVLGPVFIYLNSVPDYTNDSTSFLWSDAKEQMKREVEKWPYSFPGSEDFLHVDQRGSVCGRLFAQDRYISEGKIAAKGAFVGLAPPGKDGSFQKEAKGYQFWVNADEDGYFKITNIRPGVYNIYAWIPGFIGDYRCDKDIVVAPAEFYVPDPDPMYMNKLLVNLPSHRFRQYGLWQRYADLYPNQDLVYTVGTSDYKKDWFYAQVTRKIGESAYKATTWQIKFELDEIAESGKYTLWIALASATFSILEVRVNKNGLGEALFSSGLIGSDNAITRHGIHGLYWQFSVEIETSLFNKGDNNTIYLTQARNFSALHGVMYDYVRLEAPSLTSI</sequence>
<name>A0A8X8WTC3_SALSN</name>
<dbReference type="CDD" id="cd10320">
    <property type="entry name" value="RGL4_N"/>
    <property type="match status" value="1"/>
</dbReference>
<dbReference type="Gene3D" id="2.60.120.260">
    <property type="entry name" value="Galactose-binding domain-like"/>
    <property type="match status" value="1"/>
</dbReference>
<dbReference type="PANTHER" id="PTHR32018">
    <property type="entry name" value="RHAMNOGALACTURONATE LYASE FAMILY PROTEIN"/>
    <property type="match status" value="1"/>
</dbReference>
<dbReference type="Pfam" id="PF06045">
    <property type="entry name" value="Rhamnogal_lyase"/>
    <property type="match status" value="1"/>
</dbReference>
<dbReference type="GO" id="GO:0030246">
    <property type="term" value="F:carbohydrate binding"/>
    <property type="evidence" value="ECO:0007669"/>
    <property type="project" value="InterPro"/>
</dbReference>
<evidence type="ECO:0000256" key="1">
    <source>
        <dbReference type="ARBA" id="ARBA00022729"/>
    </source>
</evidence>
<organism evidence="3">
    <name type="scientific">Salvia splendens</name>
    <name type="common">Scarlet sage</name>
    <dbReference type="NCBI Taxonomy" id="180675"/>
    <lineage>
        <taxon>Eukaryota</taxon>
        <taxon>Viridiplantae</taxon>
        <taxon>Streptophyta</taxon>
        <taxon>Embryophyta</taxon>
        <taxon>Tracheophyta</taxon>
        <taxon>Spermatophyta</taxon>
        <taxon>Magnoliopsida</taxon>
        <taxon>eudicotyledons</taxon>
        <taxon>Gunneridae</taxon>
        <taxon>Pentapetalae</taxon>
        <taxon>asterids</taxon>
        <taxon>lamiids</taxon>
        <taxon>Lamiales</taxon>
        <taxon>Lamiaceae</taxon>
        <taxon>Nepetoideae</taxon>
        <taxon>Mentheae</taxon>
        <taxon>Salviinae</taxon>
        <taxon>Salvia</taxon>
        <taxon>Salvia subgen. Calosphace</taxon>
        <taxon>core Calosphace</taxon>
    </lineage>
</organism>
<evidence type="ECO:0000313" key="3">
    <source>
        <dbReference type="EMBL" id="KAG6400414.1"/>
    </source>
</evidence>